<sequence length="133" mass="15421">MFKILILILLLLAVHRLVRKERKPLKLAALIYFTLLSIIFMAGSFYIRKEYQLSYNPVDGGFSKHMDWVAPFANIYVISLFILIAFKLFTLDNWNFRHMWSRVVTFGLLGLALTGAAYISIFAFILIFYGFAP</sequence>
<dbReference type="KEGG" id="hli:HLI_19835"/>
<keyword evidence="1" id="KW-1133">Transmembrane helix</keyword>
<feature type="transmembrane region" description="Helical" evidence="1">
    <location>
        <begin position="106"/>
        <end position="132"/>
    </location>
</feature>
<evidence type="ECO:0000313" key="2">
    <source>
        <dbReference type="EMBL" id="QAS54304.1"/>
    </source>
</evidence>
<proteinExistence type="predicted"/>
<dbReference type="EMBL" id="CP026118">
    <property type="protein sequence ID" value="QAS54304.1"/>
    <property type="molecule type" value="Genomic_DNA"/>
</dbReference>
<accession>A0A410MHU7</accession>
<feature type="transmembrane region" description="Helical" evidence="1">
    <location>
        <begin position="29"/>
        <end position="47"/>
    </location>
</feature>
<feature type="transmembrane region" description="Helical" evidence="1">
    <location>
        <begin position="68"/>
        <end position="86"/>
    </location>
</feature>
<protein>
    <submittedName>
        <fullName evidence="2">Uncharacterized protein</fullName>
    </submittedName>
</protein>
<name>A0A410MHU7_9BACI</name>
<reference evidence="2 3" key="1">
    <citation type="submission" date="2018-01" db="EMBL/GenBank/DDBJ databases">
        <title>The whole genome sequencing and assembly of Halobacillus litoralis ERB031 strain.</title>
        <authorList>
            <person name="Lee S.-J."/>
            <person name="Park M.-K."/>
            <person name="Kim J.-Y."/>
            <person name="Lee Y.-J."/>
            <person name="Yi H."/>
            <person name="Bahn Y.-S."/>
            <person name="Kim J.F."/>
            <person name="Lee D.-W."/>
        </authorList>
    </citation>
    <scope>NUCLEOTIDE SEQUENCE [LARGE SCALE GENOMIC DNA]</scope>
    <source>
        <strain evidence="2 3">ERB 031</strain>
    </source>
</reference>
<gene>
    <name evidence="2" type="ORF">HLI_19835</name>
</gene>
<dbReference type="Proteomes" id="UP000287756">
    <property type="component" value="Chromosome"/>
</dbReference>
<dbReference type="AlphaFoldDB" id="A0A410MHU7"/>
<evidence type="ECO:0000256" key="1">
    <source>
        <dbReference type="SAM" id="Phobius"/>
    </source>
</evidence>
<evidence type="ECO:0000313" key="3">
    <source>
        <dbReference type="Proteomes" id="UP000287756"/>
    </source>
</evidence>
<dbReference type="OrthoDB" id="2973680at2"/>
<dbReference type="RefSeq" id="WP_128526571.1">
    <property type="nucleotide sequence ID" value="NZ_CP026118.1"/>
</dbReference>
<keyword evidence="1" id="KW-0812">Transmembrane</keyword>
<organism evidence="2 3">
    <name type="scientific">Halobacillus litoralis</name>
    <dbReference type="NCBI Taxonomy" id="45668"/>
    <lineage>
        <taxon>Bacteria</taxon>
        <taxon>Bacillati</taxon>
        <taxon>Bacillota</taxon>
        <taxon>Bacilli</taxon>
        <taxon>Bacillales</taxon>
        <taxon>Bacillaceae</taxon>
        <taxon>Halobacillus</taxon>
    </lineage>
</organism>
<keyword evidence="1" id="KW-0472">Membrane</keyword>